<feature type="transmembrane region" description="Helical" evidence="1">
    <location>
        <begin position="45"/>
        <end position="64"/>
    </location>
</feature>
<protein>
    <recommendedName>
        <fullName evidence="4">Polysaccharide biosynthesis protein</fullName>
    </recommendedName>
</protein>
<proteinExistence type="predicted"/>
<feature type="transmembrane region" description="Helical" evidence="1">
    <location>
        <begin position="76"/>
        <end position="99"/>
    </location>
</feature>
<dbReference type="RefSeq" id="WP_303668451.1">
    <property type="nucleotide sequence ID" value="NZ_SVCA01000002.1"/>
</dbReference>
<gene>
    <name evidence="2" type="ORF">E7203_02820</name>
</gene>
<name>A0A927WGM2_SELRU</name>
<sequence>MKIRNSYSLNFAKLVGGTAGAQAISFITLPVLTRMYSVSDFGVQALYMSIVSILVIVVTGRYELAILLPKDDDDSFALVILVLAIAALGCIGIEIVTFIGDKWLAEALHSTDIS</sequence>
<comment type="caution">
    <text evidence="2">The sequence shown here is derived from an EMBL/GenBank/DDBJ whole genome shotgun (WGS) entry which is preliminary data.</text>
</comment>
<keyword evidence="1" id="KW-1133">Transmembrane helix</keyword>
<evidence type="ECO:0000256" key="1">
    <source>
        <dbReference type="SAM" id="Phobius"/>
    </source>
</evidence>
<keyword evidence="1" id="KW-0812">Transmembrane</keyword>
<accession>A0A927WGM2</accession>
<dbReference type="Proteomes" id="UP000772151">
    <property type="component" value="Unassembled WGS sequence"/>
</dbReference>
<evidence type="ECO:0008006" key="4">
    <source>
        <dbReference type="Google" id="ProtNLM"/>
    </source>
</evidence>
<keyword evidence="1" id="KW-0472">Membrane</keyword>
<evidence type="ECO:0000313" key="2">
    <source>
        <dbReference type="EMBL" id="MBE6084396.1"/>
    </source>
</evidence>
<dbReference type="AlphaFoldDB" id="A0A927WGM2"/>
<feature type="transmembrane region" description="Helical" evidence="1">
    <location>
        <begin position="12"/>
        <end position="33"/>
    </location>
</feature>
<reference evidence="2" key="1">
    <citation type="submission" date="2019-04" db="EMBL/GenBank/DDBJ databases">
        <title>Evolution of Biomass-Degrading Anaerobic Consortia Revealed by Metagenomics.</title>
        <authorList>
            <person name="Peng X."/>
        </authorList>
    </citation>
    <scope>NUCLEOTIDE SEQUENCE</scope>
    <source>
        <strain evidence="2">SIG242</strain>
    </source>
</reference>
<evidence type="ECO:0000313" key="3">
    <source>
        <dbReference type="Proteomes" id="UP000772151"/>
    </source>
</evidence>
<dbReference type="EMBL" id="SVCA01000002">
    <property type="protein sequence ID" value="MBE6084396.1"/>
    <property type="molecule type" value="Genomic_DNA"/>
</dbReference>
<organism evidence="2 3">
    <name type="scientific">Selenomonas ruminantium</name>
    <dbReference type="NCBI Taxonomy" id="971"/>
    <lineage>
        <taxon>Bacteria</taxon>
        <taxon>Bacillati</taxon>
        <taxon>Bacillota</taxon>
        <taxon>Negativicutes</taxon>
        <taxon>Selenomonadales</taxon>
        <taxon>Selenomonadaceae</taxon>
        <taxon>Selenomonas</taxon>
    </lineage>
</organism>